<evidence type="ECO:0000256" key="3">
    <source>
        <dbReference type="ARBA" id="ARBA00012483"/>
    </source>
</evidence>
<name>A0A9J6GBY6_HAELO</name>
<comment type="caution">
    <text evidence="11">The sequence shown here is derived from an EMBL/GenBank/DDBJ whole genome shotgun (WGS) entry which is preliminary data.</text>
</comment>
<dbReference type="GO" id="GO:0010646">
    <property type="term" value="P:regulation of cell communication"/>
    <property type="evidence" value="ECO:0007669"/>
    <property type="project" value="UniProtKB-ARBA"/>
</dbReference>
<dbReference type="SUPFAM" id="SSF57850">
    <property type="entry name" value="RING/U-box"/>
    <property type="match status" value="1"/>
</dbReference>
<dbReference type="Proteomes" id="UP000821853">
    <property type="component" value="Chromosome 3"/>
</dbReference>
<gene>
    <name evidence="11" type="ORF">HPB48_021184</name>
</gene>
<evidence type="ECO:0000256" key="8">
    <source>
        <dbReference type="PROSITE-ProRule" id="PRU00228"/>
    </source>
</evidence>
<dbReference type="InterPro" id="IPR050774">
    <property type="entry name" value="KCMF1/Dystrophin"/>
</dbReference>
<dbReference type="VEuPathDB" id="VectorBase:HLOH_058736"/>
<comment type="similarity">
    <text evidence="2">Belongs to the KCMF1 family.</text>
</comment>
<dbReference type="SMART" id="SM00291">
    <property type="entry name" value="ZnF_ZZ"/>
    <property type="match status" value="1"/>
</dbReference>
<dbReference type="Gene3D" id="3.30.60.90">
    <property type="match status" value="1"/>
</dbReference>
<evidence type="ECO:0000259" key="10">
    <source>
        <dbReference type="PROSITE" id="PS50135"/>
    </source>
</evidence>
<keyword evidence="6 8" id="KW-0863">Zinc-finger</keyword>
<dbReference type="GO" id="GO:0061630">
    <property type="term" value="F:ubiquitin protein ligase activity"/>
    <property type="evidence" value="ECO:0007669"/>
    <property type="project" value="UniProtKB-EC"/>
</dbReference>
<evidence type="ECO:0000313" key="11">
    <source>
        <dbReference type="EMBL" id="KAH9371916.1"/>
    </source>
</evidence>
<dbReference type="GO" id="GO:0023051">
    <property type="term" value="P:regulation of signaling"/>
    <property type="evidence" value="ECO:0007669"/>
    <property type="project" value="UniProtKB-ARBA"/>
</dbReference>
<feature type="region of interest" description="Disordered" evidence="9">
    <location>
        <begin position="343"/>
        <end position="366"/>
    </location>
</feature>
<dbReference type="EC" id="2.3.2.27" evidence="3"/>
<dbReference type="OrthoDB" id="7873042at2759"/>
<dbReference type="InterPro" id="IPR000433">
    <property type="entry name" value="Znf_ZZ"/>
</dbReference>
<evidence type="ECO:0000256" key="5">
    <source>
        <dbReference type="ARBA" id="ARBA00022723"/>
    </source>
</evidence>
<dbReference type="GO" id="GO:0045202">
    <property type="term" value="C:synapse"/>
    <property type="evidence" value="ECO:0007669"/>
    <property type="project" value="GOC"/>
</dbReference>
<organism evidence="11 12">
    <name type="scientific">Haemaphysalis longicornis</name>
    <name type="common">Bush tick</name>
    <dbReference type="NCBI Taxonomy" id="44386"/>
    <lineage>
        <taxon>Eukaryota</taxon>
        <taxon>Metazoa</taxon>
        <taxon>Ecdysozoa</taxon>
        <taxon>Arthropoda</taxon>
        <taxon>Chelicerata</taxon>
        <taxon>Arachnida</taxon>
        <taxon>Acari</taxon>
        <taxon>Parasitiformes</taxon>
        <taxon>Ixodida</taxon>
        <taxon>Ixodoidea</taxon>
        <taxon>Ixodidae</taxon>
        <taxon>Haemaphysalinae</taxon>
        <taxon>Haemaphysalis</taxon>
    </lineage>
</organism>
<evidence type="ECO:0000256" key="6">
    <source>
        <dbReference type="ARBA" id="ARBA00022771"/>
    </source>
</evidence>
<comment type="catalytic activity">
    <reaction evidence="1">
        <text>S-ubiquitinyl-[E2 ubiquitin-conjugating enzyme]-L-cysteine + [acceptor protein]-L-lysine = [E2 ubiquitin-conjugating enzyme]-L-cysteine + N(6)-ubiquitinyl-[acceptor protein]-L-lysine.</text>
        <dbReference type="EC" id="2.3.2.27"/>
    </reaction>
</comment>
<accession>A0A9J6GBY6</accession>
<dbReference type="CDD" id="cd02338">
    <property type="entry name" value="ZZ_PCMF_like"/>
    <property type="match status" value="1"/>
</dbReference>
<dbReference type="PANTHER" id="PTHR12268:SF13">
    <property type="entry name" value="E3 UBIQUITIN-PROTEIN LIGASE KCMF1"/>
    <property type="match status" value="1"/>
</dbReference>
<sequence>MLPGFSILPCRRSRHEGVRCDGCSRADFPGKRYKCLNCYDHDLCETCHEAEATDPNHSIEHAVQCILTPADYELYYAGDAMKKQHSFTCPMCATMGFTPVGLRQHLKSEHGNKEMRVVCPLCAVTAGANPDIMTVDLAVHLALEHVREMDENVISRCLERILATSAGGSAASSAGGGRPKRKLRSSVSMPSLPPSDMDSVSDMDSDMDMDSGVLSEVSMGPRQTSEQSRPGGTEAHIQVLRINLQATRQQLPTVYHQHDRRRPLNPFWLSRMMSSFPGTRAPPPLSLHTRQTLVEQPTRNDPRFLLNGLVEEGVSHSQQQDLEVERTNRNLFVQELLLSTLEAQAPAGADGKSTGGSYKPRPDSTQ</sequence>
<dbReference type="GO" id="GO:0005886">
    <property type="term" value="C:plasma membrane"/>
    <property type="evidence" value="ECO:0007669"/>
    <property type="project" value="TreeGrafter"/>
</dbReference>
<dbReference type="GO" id="GO:0099536">
    <property type="term" value="P:synaptic signaling"/>
    <property type="evidence" value="ECO:0007669"/>
    <property type="project" value="TreeGrafter"/>
</dbReference>
<feature type="region of interest" description="Disordered" evidence="9">
    <location>
        <begin position="168"/>
        <end position="232"/>
    </location>
</feature>
<keyword evidence="7" id="KW-0862">Zinc</keyword>
<keyword evidence="4" id="KW-0808">Transferase</keyword>
<dbReference type="AlphaFoldDB" id="A0A9J6GBY6"/>
<evidence type="ECO:0000256" key="2">
    <source>
        <dbReference type="ARBA" id="ARBA00010938"/>
    </source>
</evidence>
<evidence type="ECO:0000313" key="12">
    <source>
        <dbReference type="Proteomes" id="UP000821853"/>
    </source>
</evidence>
<dbReference type="InterPro" id="IPR043145">
    <property type="entry name" value="Znf_ZZ_sf"/>
</dbReference>
<keyword evidence="5" id="KW-0479">Metal-binding</keyword>
<keyword evidence="12" id="KW-1185">Reference proteome</keyword>
<dbReference type="PROSITE" id="PS50135">
    <property type="entry name" value="ZF_ZZ_2"/>
    <property type="match status" value="1"/>
</dbReference>
<feature type="domain" description="ZZ-type" evidence="10">
    <location>
        <begin position="15"/>
        <end position="71"/>
    </location>
</feature>
<dbReference type="PANTHER" id="PTHR12268">
    <property type="entry name" value="E3 UBIQUITIN-PROTEIN LIGASE KCMF1"/>
    <property type="match status" value="1"/>
</dbReference>
<protein>
    <recommendedName>
        <fullName evidence="3">RING-type E3 ubiquitin transferase</fullName>
        <ecNumber evidence="3">2.3.2.27</ecNumber>
    </recommendedName>
</protein>
<dbReference type="OMA" id="NEREQTH"/>
<evidence type="ECO:0000256" key="1">
    <source>
        <dbReference type="ARBA" id="ARBA00000900"/>
    </source>
</evidence>
<dbReference type="GO" id="GO:0008270">
    <property type="term" value="F:zinc ion binding"/>
    <property type="evidence" value="ECO:0007669"/>
    <property type="project" value="UniProtKB-KW"/>
</dbReference>
<feature type="compositionally biased region" description="Polar residues" evidence="9">
    <location>
        <begin position="221"/>
        <end position="230"/>
    </location>
</feature>
<evidence type="ECO:0000256" key="9">
    <source>
        <dbReference type="SAM" id="MobiDB-lite"/>
    </source>
</evidence>
<reference evidence="11 12" key="1">
    <citation type="journal article" date="2020" name="Cell">
        <title>Large-Scale Comparative Analyses of Tick Genomes Elucidate Their Genetic Diversity and Vector Capacities.</title>
        <authorList>
            <consortium name="Tick Genome and Microbiome Consortium (TIGMIC)"/>
            <person name="Jia N."/>
            <person name="Wang J."/>
            <person name="Shi W."/>
            <person name="Du L."/>
            <person name="Sun Y."/>
            <person name="Zhan W."/>
            <person name="Jiang J.F."/>
            <person name="Wang Q."/>
            <person name="Zhang B."/>
            <person name="Ji P."/>
            <person name="Bell-Sakyi L."/>
            <person name="Cui X.M."/>
            <person name="Yuan T.T."/>
            <person name="Jiang B.G."/>
            <person name="Yang W.F."/>
            <person name="Lam T.T."/>
            <person name="Chang Q.C."/>
            <person name="Ding S.J."/>
            <person name="Wang X.J."/>
            <person name="Zhu J.G."/>
            <person name="Ruan X.D."/>
            <person name="Zhao L."/>
            <person name="Wei J.T."/>
            <person name="Ye R.Z."/>
            <person name="Que T.C."/>
            <person name="Du C.H."/>
            <person name="Zhou Y.H."/>
            <person name="Cheng J.X."/>
            <person name="Dai P.F."/>
            <person name="Guo W.B."/>
            <person name="Han X.H."/>
            <person name="Huang E.J."/>
            <person name="Li L.F."/>
            <person name="Wei W."/>
            <person name="Gao Y.C."/>
            <person name="Liu J.Z."/>
            <person name="Shao H.Z."/>
            <person name="Wang X."/>
            <person name="Wang C.C."/>
            <person name="Yang T.C."/>
            <person name="Huo Q.B."/>
            <person name="Li W."/>
            <person name="Chen H.Y."/>
            <person name="Chen S.E."/>
            <person name="Zhou L.G."/>
            <person name="Ni X.B."/>
            <person name="Tian J.H."/>
            <person name="Sheng Y."/>
            <person name="Liu T."/>
            <person name="Pan Y.S."/>
            <person name="Xia L.Y."/>
            <person name="Li J."/>
            <person name="Zhao F."/>
            <person name="Cao W.C."/>
        </authorList>
    </citation>
    <scope>NUCLEOTIDE SEQUENCE [LARGE SCALE GENOMIC DNA]</scope>
    <source>
        <strain evidence="11">HaeL-2018</strain>
    </source>
</reference>
<dbReference type="EMBL" id="JABSTR010000005">
    <property type="protein sequence ID" value="KAH9371916.1"/>
    <property type="molecule type" value="Genomic_DNA"/>
</dbReference>
<evidence type="ECO:0000256" key="7">
    <source>
        <dbReference type="ARBA" id="ARBA00022833"/>
    </source>
</evidence>
<proteinExistence type="inferred from homology"/>
<dbReference type="Pfam" id="PF05605">
    <property type="entry name" value="zf-Di19"/>
    <property type="match status" value="1"/>
</dbReference>
<feature type="compositionally biased region" description="Low complexity" evidence="9">
    <location>
        <begin position="185"/>
        <end position="198"/>
    </location>
</feature>
<dbReference type="InterPro" id="IPR008598">
    <property type="entry name" value="Di19_Zn-bd"/>
</dbReference>
<evidence type="ECO:0000256" key="4">
    <source>
        <dbReference type="ARBA" id="ARBA00022679"/>
    </source>
</evidence>
<feature type="compositionally biased region" description="Acidic residues" evidence="9">
    <location>
        <begin position="199"/>
        <end position="209"/>
    </location>
</feature>
<dbReference type="Pfam" id="PF00569">
    <property type="entry name" value="ZZ"/>
    <property type="match status" value="1"/>
</dbReference>